<dbReference type="InterPro" id="IPR016036">
    <property type="entry name" value="Malonyl_transacylase_ACP-bd"/>
</dbReference>
<keyword evidence="4 8" id="KW-0012">Acyltransferase</keyword>
<sequence>GAIKSNIGHSQAAAGVGGVIKMVMAMRHGVLPKTLHLDEPSPHVDWTAGDVELLAEARPWPETGHPRRAGVSAFGMSGTNVHTILEQAPEAEAEENAGAEVVDGPVAWLVAGKGDAALRAQAATLREFVTERPELGAADVALSLATTRSAFEFRAVVTGTGRAELLQRLEAVAEGTKAPGVVRGNATEALGRPVLVFPGQGAQWVGMARGLLEGSPVFAGRMAECAAVLERYVDWSLLAVVRGEEGAPCLDRVDVGQPVLFAVMVSLAAVWESYGVRPSAVVGHSRGEIAAACVAGALSLADAAGLVVARGRLLVGARGAGAMVSVALSAQRVRERLSGGLEIAAVNGPASVVVAGDPAEVAGFAEACEGDGIRVRRVSDAFAFHTSQMDVIGEELAAAVAGLSPRASEVPLYSTVTGELLDTATMDADYWRRNLREPVRFEAAVRALLDAGHGLFIEVSPHPVLTGAVQQTAEEHGTHAVALGTLRRDQDDQERLLTSLAQAYVHGVDVDWSVWFEGLGARHVELPTYAFQRRRYWLETGHGSADAVGLGLESAGHPLLGAVVVPASQDGVVLTGRLSSYTHPWLADHTIGGSVLLPGTAFVELALRAGDEVGCDAVEELTLYAPLVFPAAGAVQVQVVVGDVVDGRRPV</sequence>
<dbReference type="InterPro" id="IPR042104">
    <property type="entry name" value="PKS_dehydratase_sf"/>
</dbReference>
<dbReference type="SUPFAM" id="SSF55048">
    <property type="entry name" value="Probable ACP-binding domain of malonyl-CoA ACP transacylase"/>
    <property type="match status" value="1"/>
</dbReference>
<reference evidence="8 9" key="1">
    <citation type="submission" date="2024-11" db="EMBL/GenBank/DDBJ databases">
        <title>The Natural Products Discovery Center: Release of the First 8490 Sequenced Strains for Exploring Actinobacteria Biosynthetic Diversity.</title>
        <authorList>
            <person name="Kalkreuter E."/>
            <person name="Kautsar S.A."/>
            <person name="Yang D."/>
            <person name="Bader C.D."/>
            <person name="Teijaro C.N."/>
            <person name="Fluegel L."/>
            <person name="Davis C.M."/>
            <person name="Simpson J.R."/>
            <person name="Lauterbach L."/>
            <person name="Steele A.D."/>
            <person name="Gui C."/>
            <person name="Meng S."/>
            <person name="Li G."/>
            <person name="Viehrig K."/>
            <person name="Ye F."/>
            <person name="Su P."/>
            <person name="Kiefer A.F."/>
            <person name="Nichols A."/>
            <person name="Cepeda A.J."/>
            <person name="Yan W."/>
            <person name="Fan B."/>
            <person name="Jiang Y."/>
            <person name="Adhikari A."/>
            <person name="Zheng C.-J."/>
            <person name="Schuster L."/>
            <person name="Cowan T.M."/>
            <person name="Smanski M.J."/>
            <person name="Chevrette M.G."/>
            <person name="De Carvalho L.P.S."/>
            <person name="Shen B."/>
        </authorList>
    </citation>
    <scope>NUCLEOTIDE SEQUENCE [LARGE SCALE GENOMIC DNA]</scope>
    <source>
        <strain evidence="8 9">NPDC020863</strain>
    </source>
</reference>
<dbReference type="InterPro" id="IPR016039">
    <property type="entry name" value="Thiolase-like"/>
</dbReference>
<dbReference type="PROSITE" id="PS52019">
    <property type="entry name" value="PKS_MFAS_DH"/>
    <property type="match status" value="1"/>
</dbReference>
<comment type="pathway">
    <text evidence="1">Antibiotic biosynthesis.</text>
</comment>
<evidence type="ECO:0000313" key="8">
    <source>
        <dbReference type="EMBL" id="MFK4273384.1"/>
    </source>
</evidence>
<dbReference type="RefSeq" id="WP_404749306.1">
    <property type="nucleotide sequence ID" value="NZ_JBJDQH010000129.1"/>
</dbReference>
<gene>
    <name evidence="8" type="ORF">ACI2L5_52385</name>
</gene>
<evidence type="ECO:0000256" key="5">
    <source>
        <dbReference type="PROSITE-ProRule" id="PRU01363"/>
    </source>
</evidence>
<evidence type="ECO:0000256" key="3">
    <source>
        <dbReference type="ARBA" id="ARBA00023268"/>
    </source>
</evidence>
<protein>
    <submittedName>
        <fullName evidence="8">Acyltransferase domain-containing protein</fullName>
    </submittedName>
</protein>
<feature type="non-terminal residue" evidence="8">
    <location>
        <position position="651"/>
    </location>
</feature>
<feature type="domain" description="Ketosynthase family 3 (KS3)" evidence="6">
    <location>
        <begin position="1"/>
        <end position="87"/>
    </location>
</feature>
<feature type="non-terminal residue" evidence="8">
    <location>
        <position position="1"/>
    </location>
</feature>
<dbReference type="InterPro" id="IPR049900">
    <property type="entry name" value="PKS_mFAS_DH"/>
</dbReference>
<dbReference type="PANTHER" id="PTHR43775:SF51">
    <property type="entry name" value="INACTIVE PHENOLPHTHIOCEROL SYNTHESIS POLYKETIDE SYNTHASE TYPE I PKS1-RELATED"/>
    <property type="match status" value="1"/>
</dbReference>
<dbReference type="InterPro" id="IPR014031">
    <property type="entry name" value="Ketoacyl_synth_C"/>
</dbReference>
<evidence type="ECO:0000313" key="9">
    <source>
        <dbReference type="Proteomes" id="UP001620295"/>
    </source>
</evidence>
<dbReference type="Gene3D" id="3.30.70.3290">
    <property type="match status" value="1"/>
</dbReference>
<dbReference type="Gene3D" id="3.10.129.110">
    <property type="entry name" value="Polyketide synthase dehydratase"/>
    <property type="match status" value="1"/>
</dbReference>
<dbReference type="Proteomes" id="UP001620295">
    <property type="component" value="Unassembled WGS sequence"/>
</dbReference>
<dbReference type="SUPFAM" id="SSF52151">
    <property type="entry name" value="FabD/lysophospholipase-like"/>
    <property type="match status" value="1"/>
</dbReference>
<evidence type="ECO:0000256" key="4">
    <source>
        <dbReference type="ARBA" id="ARBA00023315"/>
    </source>
</evidence>
<dbReference type="SUPFAM" id="SSF53901">
    <property type="entry name" value="Thiolase-like"/>
    <property type="match status" value="1"/>
</dbReference>
<evidence type="ECO:0000256" key="2">
    <source>
        <dbReference type="ARBA" id="ARBA00022679"/>
    </source>
</evidence>
<dbReference type="InterPro" id="IPR014043">
    <property type="entry name" value="Acyl_transferase_dom"/>
</dbReference>
<dbReference type="Gene3D" id="3.40.366.10">
    <property type="entry name" value="Malonyl-Coenzyme A Acyl Carrier Protein, domain 2"/>
    <property type="match status" value="1"/>
</dbReference>
<dbReference type="Pfam" id="PF16197">
    <property type="entry name" value="KAsynt_C_assoc"/>
    <property type="match status" value="1"/>
</dbReference>
<dbReference type="Gene3D" id="3.40.47.10">
    <property type="match status" value="1"/>
</dbReference>
<dbReference type="InterPro" id="IPR020841">
    <property type="entry name" value="PKS_Beta-ketoAc_synthase_dom"/>
</dbReference>
<dbReference type="InterPro" id="IPR032821">
    <property type="entry name" value="PKS_assoc"/>
</dbReference>
<keyword evidence="9" id="KW-1185">Reference proteome</keyword>
<dbReference type="InterPro" id="IPR020807">
    <property type="entry name" value="PKS_DH"/>
</dbReference>
<dbReference type="SMART" id="SM00826">
    <property type="entry name" value="PKS_DH"/>
    <property type="match status" value="1"/>
</dbReference>
<feature type="domain" description="PKS/mFAS DH" evidence="7">
    <location>
        <begin position="557"/>
        <end position="651"/>
    </location>
</feature>
<dbReference type="GO" id="GO:0016746">
    <property type="term" value="F:acyltransferase activity"/>
    <property type="evidence" value="ECO:0007669"/>
    <property type="project" value="UniProtKB-KW"/>
</dbReference>
<proteinExistence type="predicted"/>
<evidence type="ECO:0000256" key="1">
    <source>
        <dbReference type="ARBA" id="ARBA00004792"/>
    </source>
</evidence>
<dbReference type="SMART" id="SM00827">
    <property type="entry name" value="PKS_AT"/>
    <property type="match status" value="1"/>
</dbReference>
<dbReference type="PROSITE" id="PS52004">
    <property type="entry name" value="KS3_2"/>
    <property type="match status" value="1"/>
</dbReference>
<dbReference type="InterPro" id="IPR001227">
    <property type="entry name" value="Ac_transferase_dom_sf"/>
</dbReference>
<organism evidence="8 9">
    <name type="scientific">Streptomyces milbemycinicus</name>
    <dbReference type="NCBI Taxonomy" id="476552"/>
    <lineage>
        <taxon>Bacteria</taxon>
        <taxon>Bacillati</taxon>
        <taxon>Actinomycetota</taxon>
        <taxon>Actinomycetes</taxon>
        <taxon>Kitasatosporales</taxon>
        <taxon>Streptomycetaceae</taxon>
        <taxon>Streptomyces</taxon>
    </lineage>
</organism>
<name>A0ABW8M822_9ACTN</name>
<evidence type="ECO:0000259" key="7">
    <source>
        <dbReference type="PROSITE" id="PS52019"/>
    </source>
</evidence>
<comment type="caution">
    <text evidence="5">Lacks conserved residue(s) required for the propagation of feature annotation.</text>
</comment>
<dbReference type="PANTHER" id="PTHR43775">
    <property type="entry name" value="FATTY ACID SYNTHASE"/>
    <property type="match status" value="1"/>
</dbReference>
<keyword evidence="2" id="KW-0808">Transferase</keyword>
<dbReference type="InterPro" id="IPR049552">
    <property type="entry name" value="PKS_DH_N"/>
</dbReference>
<dbReference type="Pfam" id="PF00698">
    <property type="entry name" value="Acyl_transf_1"/>
    <property type="match status" value="1"/>
</dbReference>
<dbReference type="InterPro" id="IPR016035">
    <property type="entry name" value="Acyl_Trfase/lysoPLipase"/>
</dbReference>
<dbReference type="Pfam" id="PF21089">
    <property type="entry name" value="PKS_DH_N"/>
    <property type="match status" value="1"/>
</dbReference>
<comment type="caution">
    <text evidence="8">The sequence shown here is derived from an EMBL/GenBank/DDBJ whole genome shotgun (WGS) entry which is preliminary data.</text>
</comment>
<keyword evidence="3" id="KW-0511">Multifunctional enzyme</keyword>
<dbReference type="EMBL" id="JBJDQH010000129">
    <property type="protein sequence ID" value="MFK4273384.1"/>
    <property type="molecule type" value="Genomic_DNA"/>
</dbReference>
<dbReference type="InterPro" id="IPR050091">
    <property type="entry name" value="PKS_NRPS_Biosynth_Enz"/>
</dbReference>
<evidence type="ECO:0000259" key="6">
    <source>
        <dbReference type="PROSITE" id="PS52004"/>
    </source>
</evidence>
<accession>A0ABW8M822</accession>
<dbReference type="Pfam" id="PF02801">
    <property type="entry name" value="Ketoacyl-synt_C"/>
    <property type="match status" value="1"/>
</dbReference>